<evidence type="ECO:0000313" key="2">
    <source>
        <dbReference type="Proteomes" id="UP000530660"/>
    </source>
</evidence>
<dbReference type="OrthoDB" id="10566531at2759"/>
<organism evidence="1 2">
    <name type="scientific">Cyanidiococcus yangmingshanensis</name>
    <dbReference type="NCBI Taxonomy" id="2690220"/>
    <lineage>
        <taxon>Eukaryota</taxon>
        <taxon>Rhodophyta</taxon>
        <taxon>Bangiophyceae</taxon>
        <taxon>Cyanidiales</taxon>
        <taxon>Cyanidiaceae</taxon>
        <taxon>Cyanidiococcus</taxon>
    </lineage>
</organism>
<sequence>MMLWSECLNVTRLWCWPPSMSCIVVARQCRWSQWLISETAVHEQQTRWDTIPSPCPDLRLRYAIWSVIIGASVMVALTVQASSGPIELRPRGKADYVSEDHAAMSKEEKKAWQVCHDALGISQYSLELLRCYVHEFSERPLSNQDALQQVVLLEISRDALEDELETAIAWYAKERLECRAKLLQLLHRFDFGAVEKMFASASSIEGDASSEVLDMEEKAPWYLDFTMCYIQALHELSLDGCGLRLASLASVSPTLYALFRRLVRFLVLAEYEQEPETVGKNAWQRKMRARFPAELYLSLASAACTRTKGKTSHLAARLEAGLALRREWLAKSSLCMDRPQSHERFLSMDELERMNIFEAPIIDERQLDHKARAAHARLLEWLQQQLTHLLGDDQLLLGLPATVTISQHSVQMSDESDRTMSAAAETAMDVDEELVSVIMEFTDVTRAEAIFILREYMRQNPGGRVSSAQEILDRLFP</sequence>
<evidence type="ECO:0000313" key="1">
    <source>
        <dbReference type="EMBL" id="KAF6003056.1"/>
    </source>
</evidence>
<accession>A0A7J7IIW9</accession>
<dbReference type="Proteomes" id="UP000530660">
    <property type="component" value="Unassembled WGS sequence"/>
</dbReference>
<comment type="caution">
    <text evidence="1">The sequence shown here is derived from an EMBL/GenBank/DDBJ whole genome shotgun (WGS) entry which is preliminary data.</text>
</comment>
<dbReference type="AlphaFoldDB" id="A0A7J7IIW9"/>
<dbReference type="EMBL" id="VWRR01000008">
    <property type="protein sequence ID" value="KAF6003056.1"/>
    <property type="molecule type" value="Genomic_DNA"/>
</dbReference>
<keyword evidence="2" id="KW-1185">Reference proteome</keyword>
<name>A0A7J7IIW9_9RHOD</name>
<gene>
    <name evidence="1" type="ORF">F1559_003375</name>
</gene>
<proteinExistence type="predicted"/>
<protein>
    <submittedName>
        <fullName evidence="1">Uncharacterized protein</fullName>
    </submittedName>
</protein>
<reference evidence="1 2" key="1">
    <citation type="journal article" date="2020" name="J. Phycol.">
        <title>Comparative genome analysis reveals Cyanidiococcus gen. nov., a new extremophilic red algal genus sister to Cyanidioschyzon (Cyanidioschyzonaceae, Rhodophyta).</title>
        <authorList>
            <person name="Liu S.-L."/>
            <person name="Chiang Y.-R."/>
            <person name="Yoon H.S."/>
            <person name="Fu H.-Y."/>
        </authorList>
    </citation>
    <scope>NUCLEOTIDE SEQUENCE [LARGE SCALE GENOMIC DNA]</scope>
    <source>
        <strain evidence="1 2">THAL066</strain>
    </source>
</reference>